<dbReference type="EMBL" id="JBJQND010000016">
    <property type="protein sequence ID" value="KAL3846411.1"/>
    <property type="molecule type" value="Genomic_DNA"/>
</dbReference>
<organism evidence="1 2">
    <name type="scientific">Sinanodonta woodiana</name>
    <name type="common">Chinese pond mussel</name>
    <name type="synonym">Anodonta woodiana</name>
    <dbReference type="NCBI Taxonomy" id="1069815"/>
    <lineage>
        <taxon>Eukaryota</taxon>
        <taxon>Metazoa</taxon>
        <taxon>Spiralia</taxon>
        <taxon>Lophotrochozoa</taxon>
        <taxon>Mollusca</taxon>
        <taxon>Bivalvia</taxon>
        <taxon>Autobranchia</taxon>
        <taxon>Heteroconchia</taxon>
        <taxon>Palaeoheterodonta</taxon>
        <taxon>Unionida</taxon>
        <taxon>Unionoidea</taxon>
        <taxon>Unionidae</taxon>
        <taxon>Unioninae</taxon>
        <taxon>Sinanodonta</taxon>
    </lineage>
</organism>
<proteinExistence type="predicted"/>
<dbReference type="Proteomes" id="UP001634394">
    <property type="component" value="Unassembled WGS sequence"/>
</dbReference>
<sequence length="125" mass="14802">MSIHQQLNAPNMTNWRMAHEHSTKPNKEVHLNPSCKYIRLMNRVIDEEGLRHCVLLRHCKCFRRVDKSMLMDNKTLYCSEFGDGVEIHFYIDDIPPNCEYSIVENENERGQKIYELTKSCSCPRK</sequence>
<reference evidence="1 2" key="1">
    <citation type="submission" date="2024-11" db="EMBL/GenBank/DDBJ databases">
        <title>Chromosome-level genome assembly of the freshwater bivalve Anodonta woodiana.</title>
        <authorList>
            <person name="Chen X."/>
        </authorList>
    </citation>
    <scope>NUCLEOTIDE SEQUENCE [LARGE SCALE GENOMIC DNA]</scope>
    <source>
        <strain evidence="1">MN2024</strain>
        <tissue evidence="1">Gills</tissue>
    </source>
</reference>
<name>A0ABD3UAD4_SINWO</name>
<keyword evidence="2" id="KW-1185">Reference proteome</keyword>
<comment type="caution">
    <text evidence="1">The sequence shown here is derived from an EMBL/GenBank/DDBJ whole genome shotgun (WGS) entry which is preliminary data.</text>
</comment>
<dbReference type="AlphaFoldDB" id="A0ABD3UAD4"/>
<gene>
    <name evidence="1" type="ORF">ACJMK2_017407</name>
</gene>
<accession>A0ABD3UAD4</accession>
<evidence type="ECO:0000313" key="2">
    <source>
        <dbReference type="Proteomes" id="UP001634394"/>
    </source>
</evidence>
<evidence type="ECO:0000313" key="1">
    <source>
        <dbReference type="EMBL" id="KAL3846411.1"/>
    </source>
</evidence>
<protein>
    <submittedName>
        <fullName evidence="1">Uncharacterized protein</fullName>
    </submittedName>
</protein>